<dbReference type="EMBL" id="CP011859">
    <property type="protein sequence ID" value="AQY20991.1"/>
    <property type="molecule type" value="Genomic_DNA"/>
</dbReference>
<reference evidence="1 3" key="1">
    <citation type="submission" date="2015-06" db="EMBL/GenBank/DDBJ databases">
        <title>R. anatipestifer strain HXb2 is the most virulent strain so far, and the genome sequence would help us uncover the pathogenesis.</title>
        <authorList>
            <person name="Hu Q."/>
            <person name="Qi J."/>
            <person name="Bo H."/>
            <person name="Liu G."/>
            <person name="Tao M."/>
            <person name="Ding Y."/>
            <person name="Xue Y."/>
        </authorList>
    </citation>
    <scope>NUCLEOTIDE SEQUENCE [LARGE SCALE GENOMIC DNA]</scope>
    <source>
        <strain evidence="1 3">HXb2</strain>
    </source>
</reference>
<protein>
    <submittedName>
        <fullName evidence="1">Uncharacterized protein</fullName>
    </submittedName>
</protein>
<dbReference type="EMBL" id="JAOZYT010000054">
    <property type="protein sequence ID" value="MCW0524336.1"/>
    <property type="molecule type" value="Genomic_DNA"/>
</dbReference>
<dbReference type="Proteomes" id="UP001207440">
    <property type="component" value="Unassembled WGS sequence"/>
</dbReference>
<evidence type="ECO:0000313" key="2">
    <source>
        <dbReference type="EMBL" id="MCW0524336.1"/>
    </source>
</evidence>
<evidence type="ECO:0000313" key="3">
    <source>
        <dbReference type="Proteomes" id="UP000189883"/>
    </source>
</evidence>
<name>A0A1A5HM21_RIEAN</name>
<dbReference type="RefSeq" id="WP_064969427.1">
    <property type="nucleotide sequence ID" value="NZ_CP011859.1"/>
</dbReference>
<accession>A0A1A5HM21</accession>
<gene>
    <name evidence="1" type="ORF">AB406_0025</name>
    <name evidence="2" type="ORF">OKE68_08420</name>
</gene>
<evidence type="ECO:0000313" key="1">
    <source>
        <dbReference type="EMBL" id="AQY20991.1"/>
    </source>
</evidence>
<dbReference type="Proteomes" id="UP000189883">
    <property type="component" value="Chromosome"/>
</dbReference>
<reference evidence="2" key="2">
    <citation type="submission" date="2022-10" db="EMBL/GenBank/DDBJ databases">
        <title>Sifting through the core-genome to identify putative cross-protective antigens against Riemerella anatipestifer.</title>
        <authorList>
            <person name="Zheng X."/>
            <person name="Zhang W."/>
        </authorList>
    </citation>
    <scope>NUCLEOTIDE SEQUENCE</scope>
    <source>
        <strain evidence="2">ZWRA178</strain>
    </source>
</reference>
<dbReference type="AlphaFoldDB" id="A0A1A5HM21"/>
<proteinExistence type="predicted"/>
<organism evidence="1 3">
    <name type="scientific">Riemerella anatipestifer</name>
    <name type="common">Moraxella anatipestifer</name>
    <dbReference type="NCBI Taxonomy" id="34085"/>
    <lineage>
        <taxon>Bacteria</taxon>
        <taxon>Pseudomonadati</taxon>
        <taxon>Bacteroidota</taxon>
        <taxon>Flavobacteriia</taxon>
        <taxon>Flavobacteriales</taxon>
        <taxon>Weeksellaceae</taxon>
        <taxon>Riemerella</taxon>
    </lineage>
</organism>
<dbReference type="OrthoDB" id="1451916at2"/>
<sequence>MEQFTEIKAAKLLLKRGVELMLPAPFFLRLFGKKQIKLTLKTPTLQSQLAISEAFLQTGIFLKEDEISMQKALEILSNHGVRITEIVAMAIRNETKINWKVRWLAKRLRKNINTEEMSYLFSLLVAFSGVQDFTNTIRLIQETRITKPMNLSPTEKTS</sequence>